<evidence type="ECO:0000313" key="2">
    <source>
        <dbReference type="EMBL" id="CEN61521.1"/>
    </source>
</evidence>
<reference evidence="3" key="1">
    <citation type="journal article" date="2016" name="Genome Announc.">
        <title>Draft genome sequences of fungus Aspergillus calidoustus.</title>
        <authorList>
            <person name="Horn F."/>
            <person name="Linde J."/>
            <person name="Mattern D.J."/>
            <person name="Walther G."/>
            <person name="Guthke R."/>
            <person name="Scherlach K."/>
            <person name="Martin K."/>
            <person name="Brakhage A.A."/>
            <person name="Petzke L."/>
            <person name="Valiante V."/>
        </authorList>
    </citation>
    <scope>NUCLEOTIDE SEQUENCE [LARGE SCALE GENOMIC DNA]</scope>
    <source>
        <strain evidence="3">SF006504</strain>
    </source>
</reference>
<evidence type="ECO:0000256" key="1">
    <source>
        <dbReference type="SAM" id="MobiDB-lite"/>
    </source>
</evidence>
<keyword evidence="3" id="KW-1185">Reference proteome</keyword>
<gene>
    <name evidence="2" type="ORF">ASPCAL08175</name>
</gene>
<organism evidence="2 3">
    <name type="scientific">Aspergillus calidoustus</name>
    <dbReference type="NCBI Taxonomy" id="454130"/>
    <lineage>
        <taxon>Eukaryota</taxon>
        <taxon>Fungi</taxon>
        <taxon>Dikarya</taxon>
        <taxon>Ascomycota</taxon>
        <taxon>Pezizomycotina</taxon>
        <taxon>Eurotiomycetes</taxon>
        <taxon>Eurotiomycetidae</taxon>
        <taxon>Eurotiales</taxon>
        <taxon>Aspergillaceae</taxon>
        <taxon>Aspergillus</taxon>
        <taxon>Aspergillus subgen. Nidulantes</taxon>
    </lineage>
</organism>
<proteinExistence type="predicted"/>
<dbReference type="Proteomes" id="UP000054771">
    <property type="component" value="Unassembled WGS sequence"/>
</dbReference>
<dbReference type="EMBL" id="CDMC01000006">
    <property type="protein sequence ID" value="CEN61521.1"/>
    <property type="molecule type" value="Genomic_DNA"/>
</dbReference>
<evidence type="ECO:0000313" key="3">
    <source>
        <dbReference type="Proteomes" id="UP000054771"/>
    </source>
</evidence>
<protein>
    <submittedName>
        <fullName evidence="2">Uncharacterized protein</fullName>
    </submittedName>
</protein>
<feature type="region of interest" description="Disordered" evidence="1">
    <location>
        <begin position="74"/>
        <end position="102"/>
    </location>
</feature>
<dbReference type="AlphaFoldDB" id="A0A0U5GT74"/>
<sequence>MREYIFRTYRASCTGFDSRGAWGDTEYKEASGSKPSCDLCCLSRRGRKPLRMSFEEGTVKRLAWGGDLEEELSAIHAQPTPQERTGRLPEVSIKSASEARHHDCHMLDCPLQKREI</sequence>
<accession>A0A0U5GT74</accession>
<name>A0A0U5GT74_ASPCI</name>